<feature type="region of interest" description="Disordered" evidence="1">
    <location>
        <begin position="1"/>
        <end position="21"/>
    </location>
</feature>
<dbReference type="Proteomes" id="UP000030760">
    <property type="component" value="Unassembled WGS sequence"/>
</dbReference>
<sequence length="52" mass="5193">MAHSGAGADAAAGTHVQPSSAVDTAATTPVRVFCAFPVFRVLRLVNAASGTH</sequence>
<accession>M3E9F8</accession>
<feature type="compositionally biased region" description="Low complexity" evidence="1">
    <location>
        <begin position="1"/>
        <end position="13"/>
    </location>
</feature>
<dbReference type="EMBL" id="KB405094">
    <property type="protein sequence ID" value="EMF52771.1"/>
    <property type="molecule type" value="Genomic_DNA"/>
</dbReference>
<dbReference type="AlphaFoldDB" id="M3E9F8"/>
<evidence type="ECO:0000313" key="3">
    <source>
        <dbReference type="Proteomes" id="UP000030760"/>
    </source>
</evidence>
<proteinExistence type="predicted"/>
<protein>
    <submittedName>
        <fullName evidence="2">Uncharacterized protein</fullName>
    </submittedName>
</protein>
<gene>
    <name evidence="2" type="ORF">SBD_5847</name>
</gene>
<name>M3E9F8_9ACTN</name>
<evidence type="ECO:0000256" key="1">
    <source>
        <dbReference type="SAM" id="MobiDB-lite"/>
    </source>
</evidence>
<organism evidence="2 3">
    <name type="scientific">Streptomyces bottropensis ATCC 25435</name>
    <dbReference type="NCBI Taxonomy" id="1054862"/>
    <lineage>
        <taxon>Bacteria</taxon>
        <taxon>Bacillati</taxon>
        <taxon>Actinomycetota</taxon>
        <taxon>Actinomycetes</taxon>
        <taxon>Kitasatosporales</taxon>
        <taxon>Streptomycetaceae</taxon>
        <taxon>Streptomyces</taxon>
    </lineage>
</organism>
<reference evidence="3" key="1">
    <citation type="journal article" date="2013" name="Genome Announc.">
        <title>Draft Genome Sequence of Streptomyces bottropensis ATCC 25435, a Bottromycin-Producing Actinomycete.</title>
        <authorList>
            <person name="Zhang H."/>
            <person name="Zhou W."/>
            <person name="Zhuang Y."/>
            <person name="Liang X."/>
            <person name="Liu T."/>
        </authorList>
    </citation>
    <scope>NUCLEOTIDE SEQUENCE [LARGE SCALE GENOMIC DNA]</scope>
    <source>
        <strain evidence="3">ATCC 25435</strain>
    </source>
</reference>
<evidence type="ECO:0000313" key="2">
    <source>
        <dbReference type="EMBL" id="EMF52771.1"/>
    </source>
</evidence>